<keyword evidence="1" id="KW-0812">Transmembrane</keyword>
<feature type="transmembrane region" description="Helical" evidence="1">
    <location>
        <begin position="160"/>
        <end position="180"/>
    </location>
</feature>
<dbReference type="EMBL" id="FQVE01000002">
    <property type="protein sequence ID" value="SHF46721.1"/>
    <property type="molecule type" value="Genomic_DNA"/>
</dbReference>
<feature type="transmembrane region" description="Helical" evidence="1">
    <location>
        <begin position="275"/>
        <end position="290"/>
    </location>
</feature>
<feature type="transmembrane region" description="Helical" evidence="1">
    <location>
        <begin position="186"/>
        <end position="204"/>
    </location>
</feature>
<keyword evidence="3" id="KW-0012">Acyltransferase</keyword>
<dbReference type="Pfam" id="PF01757">
    <property type="entry name" value="Acyl_transf_3"/>
    <property type="match status" value="1"/>
</dbReference>
<keyword evidence="3" id="KW-0378">Hydrolase</keyword>
<dbReference type="GO" id="GO:0016787">
    <property type="term" value="F:hydrolase activity"/>
    <property type="evidence" value="ECO:0007669"/>
    <property type="project" value="UniProtKB-KW"/>
</dbReference>
<feature type="transmembrane region" description="Helical" evidence="1">
    <location>
        <begin position="12"/>
        <end position="30"/>
    </location>
</feature>
<keyword evidence="1" id="KW-1133">Transmembrane helix</keyword>
<feature type="transmembrane region" description="Helical" evidence="1">
    <location>
        <begin position="211"/>
        <end position="232"/>
    </location>
</feature>
<feature type="transmembrane region" description="Helical" evidence="1">
    <location>
        <begin position="77"/>
        <end position="94"/>
    </location>
</feature>
<dbReference type="RefSeq" id="WP_083536157.1">
    <property type="nucleotide sequence ID" value="NZ_FQVE01000002.1"/>
</dbReference>
<dbReference type="GO" id="GO:0000271">
    <property type="term" value="P:polysaccharide biosynthetic process"/>
    <property type="evidence" value="ECO:0007669"/>
    <property type="project" value="TreeGrafter"/>
</dbReference>
<evidence type="ECO:0000313" key="4">
    <source>
        <dbReference type="Proteomes" id="UP000184108"/>
    </source>
</evidence>
<dbReference type="AlphaFoldDB" id="A0A1M5BWG0"/>
<dbReference type="Proteomes" id="UP000184108">
    <property type="component" value="Unassembled WGS sequence"/>
</dbReference>
<feature type="transmembrane region" description="Helical" evidence="1">
    <location>
        <begin position="36"/>
        <end position="56"/>
    </location>
</feature>
<gene>
    <name evidence="3" type="ORF">SAMN02787073_2403</name>
</gene>
<proteinExistence type="predicted"/>
<evidence type="ECO:0000313" key="3">
    <source>
        <dbReference type="EMBL" id="SHF46721.1"/>
    </source>
</evidence>
<feature type="transmembrane region" description="Helical" evidence="1">
    <location>
        <begin position="238"/>
        <end position="255"/>
    </location>
</feature>
<organism evidence="3 4">
    <name type="scientific">Chryseobacterium vrystaatense</name>
    <dbReference type="NCBI Taxonomy" id="307480"/>
    <lineage>
        <taxon>Bacteria</taxon>
        <taxon>Pseudomonadati</taxon>
        <taxon>Bacteroidota</taxon>
        <taxon>Flavobacteriia</taxon>
        <taxon>Flavobacteriales</taxon>
        <taxon>Weeksellaceae</taxon>
        <taxon>Chryseobacterium group</taxon>
        <taxon>Chryseobacterium</taxon>
    </lineage>
</organism>
<reference evidence="4" key="1">
    <citation type="submission" date="2016-11" db="EMBL/GenBank/DDBJ databases">
        <authorList>
            <person name="Varghese N."/>
            <person name="Submissions S."/>
        </authorList>
    </citation>
    <scope>NUCLEOTIDE SEQUENCE [LARGE SCALE GENOMIC DNA]</scope>
    <source>
        <strain evidence="4">YR203</strain>
    </source>
</reference>
<accession>A0A1M5BWG0</accession>
<dbReference type="InterPro" id="IPR050879">
    <property type="entry name" value="Acyltransferase_3"/>
</dbReference>
<protein>
    <submittedName>
        <fullName evidence="3">Peptidoglycan/LPS O-acetylase OafA/YrhL, contains acyltransferase and SGNH-hydrolase domains</fullName>
    </submittedName>
</protein>
<keyword evidence="3" id="KW-0808">Transferase</keyword>
<sequence>MHQSHINSLRGIAILMVVLVHVSSLFTFTTRFETTLFYYGKMGVQLFFIASAYTLCLSAENRREESNPTLNFYIRRYFRIFPIYYFGIVLYYILHLSQGSAGAYTLKNIFLNVLLIHGFVPAANESIVHGGWSIGAEMIFYMIFPFLFKFMKSGRPVLKGLFVIALGQLLLVLISKRMFIPFEYKYTSIFNQISVFVIGIIFYLKKKHFLSFNGAVIGFVLFTAASFSLMYFEVEYQHILIPILSGIAFCCLFLIAEKSKIVNNRIFQEIGEKSYSIYIIHFVFTLYILPKMNGYFLLTIAYLSVVVLSYLMSVVLNKWVEKPFIKLGHKVINLLSNKEPKAVS</sequence>
<feature type="transmembrane region" description="Helical" evidence="1">
    <location>
        <begin position="127"/>
        <end position="148"/>
    </location>
</feature>
<evidence type="ECO:0000259" key="2">
    <source>
        <dbReference type="Pfam" id="PF01757"/>
    </source>
</evidence>
<feature type="transmembrane region" description="Helical" evidence="1">
    <location>
        <begin position="296"/>
        <end position="316"/>
    </location>
</feature>
<feature type="domain" description="Acyltransferase 3" evidence="2">
    <location>
        <begin position="6"/>
        <end position="316"/>
    </location>
</feature>
<keyword evidence="1" id="KW-0472">Membrane</keyword>
<dbReference type="GO" id="GO:0016747">
    <property type="term" value="F:acyltransferase activity, transferring groups other than amino-acyl groups"/>
    <property type="evidence" value="ECO:0007669"/>
    <property type="project" value="InterPro"/>
</dbReference>
<dbReference type="PANTHER" id="PTHR23028">
    <property type="entry name" value="ACETYLTRANSFERASE"/>
    <property type="match status" value="1"/>
</dbReference>
<dbReference type="GO" id="GO:0016020">
    <property type="term" value="C:membrane"/>
    <property type="evidence" value="ECO:0007669"/>
    <property type="project" value="TreeGrafter"/>
</dbReference>
<dbReference type="PANTHER" id="PTHR23028:SF53">
    <property type="entry name" value="ACYL_TRANSF_3 DOMAIN-CONTAINING PROTEIN"/>
    <property type="match status" value="1"/>
</dbReference>
<name>A0A1M5BWG0_9FLAO</name>
<evidence type="ECO:0000256" key="1">
    <source>
        <dbReference type="SAM" id="Phobius"/>
    </source>
</evidence>
<dbReference type="InterPro" id="IPR002656">
    <property type="entry name" value="Acyl_transf_3_dom"/>
</dbReference>